<feature type="transmembrane region" description="Helical" evidence="7">
    <location>
        <begin position="215"/>
        <end position="232"/>
    </location>
</feature>
<feature type="transmembrane region" description="Helical" evidence="7">
    <location>
        <begin position="131"/>
        <end position="150"/>
    </location>
</feature>
<dbReference type="PANTHER" id="PTHR43337:SF1">
    <property type="entry name" value="XANTHINE_URACIL PERMEASE C887.17-RELATED"/>
    <property type="match status" value="1"/>
</dbReference>
<organism evidence="8 9">
    <name type="scientific">Tetradesmus obliquus</name>
    <name type="common">Green alga</name>
    <name type="synonym">Acutodesmus obliquus</name>
    <dbReference type="NCBI Taxonomy" id="3088"/>
    <lineage>
        <taxon>Eukaryota</taxon>
        <taxon>Viridiplantae</taxon>
        <taxon>Chlorophyta</taxon>
        <taxon>core chlorophytes</taxon>
        <taxon>Chlorophyceae</taxon>
        <taxon>CS clade</taxon>
        <taxon>Sphaeropleales</taxon>
        <taxon>Scenedesmaceae</taxon>
        <taxon>Tetradesmus</taxon>
    </lineage>
</organism>
<dbReference type="GO" id="GO:0012505">
    <property type="term" value="C:endomembrane system"/>
    <property type="evidence" value="ECO:0007669"/>
    <property type="project" value="UniProtKB-SubCell"/>
</dbReference>
<evidence type="ECO:0000313" key="9">
    <source>
        <dbReference type="Proteomes" id="UP000256970"/>
    </source>
</evidence>
<feature type="transmembrane region" description="Helical" evidence="7">
    <location>
        <begin position="548"/>
        <end position="568"/>
    </location>
</feature>
<protein>
    <recommendedName>
        <fullName evidence="10">Xanthine/uracil/vitamin C permease</fullName>
    </recommendedName>
</protein>
<feature type="transmembrane region" description="Helical" evidence="7">
    <location>
        <begin position="303"/>
        <end position="321"/>
    </location>
</feature>
<keyword evidence="3" id="KW-0813">Transport</keyword>
<name>A0A383VZ83_TETOB</name>
<evidence type="ECO:0000256" key="4">
    <source>
        <dbReference type="ARBA" id="ARBA00022692"/>
    </source>
</evidence>
<dbReference type="GO" id="GO:0015853">
    <property type="term" value="P:adenine transport"/>
    <property type="evidence" value="ECO:0007669"/>
    <property type="project" value="TreeGrafter"/>
</dbReference>
<keyword evidence="5 7" id="KW-1133">Transmembrane helix</keyword>
<feature type="transmembrane region" description="Helical" evidence="7">
    <location>
        <begin position="388"/>
        <end position="411"/>
    </location>
</feature>
<evidence type="ECO:0000256" key="1">
    <source>
        <dbReference type="ARBA" id="ARBA00004127"/>
    </source>
</evidence>
<proteinExistence type="inferred from homology"/>
<feature type="transmembrane region" description="Helical" evidence="7">
    <location>
        <begin position="493"/>
        <end position="511"/>
    </location>
</feature>
<dbReference type="GO" id="GO:0015854">
    <property type="term" value="P:guanine transport"/>
    <property type="evidence" value="ECO:0007669"/>
    <property type="project" value="TreeGrafter"/>
</dbReference>
<gene>
    <name evidence="8" type="ORF">BQ4739_LOCUS10934</name>
</gene>
<dbReference type="AlphaFoldDB" id="A0A383VZ83"/>
<dbReference type="GO" id="GO:0005886">
    <property type="term" value="C:plasma membrane"/>
    <property type="evidence" value="ECO:0007669"/>
    <property type="project" value="TreeGrafter"/>
</dbReference>
<feature type="transmembrane region" description="Helical" evidence="7">
    <location>
        <begin position="327"/>
        <end position="348"/>
    </location>
</feature>
<evidence type="ECO:0000256" key="6">
    <source>
        <dbReference type="ARBA" id="ARBA00023136"/>
    </source>
</evidence>
<dbReference type="EMBL" id="FNXT01001009">
    <property type="protein sequence ID" value="SZX70757.1"/>
    <property type="molecule type" value="Genomic_DNA"/>
</dbReference>
<comment type="subcellular location">
    <subcellularLocation>
        <location evidence="1">Endomembrane system</location>
        <topology evidence="1">Multi-pass membrane protein</topology>
    </subcellularLocation>
</comment>
<evidence type="ECO:0000256" key="5">
    <source>
        <dbReference type="ARBA" id="ARBA00022989"/>
    </source>
</evidence>
<dbReference type="PANTHER" id="PTHR43337">
    <property type="entry name" value="XANTHINE/URACIL PERMEASE C887.17-RELATED"/>
    <property type="match status" value="1"/>
</dbReference>
<sequence length="707" mass="75858">MAQTALAEYYVRRASQTSSIAPPISKSAREEYYYDESSFFGRMNKKFGQSKWGKYFDLEGRNTYLTAELRAGLVAFLTICYIIAVNPAILADTGGTCSMEHCTGPTAGTPGCKFDDDPGFLACKRQVKQSLVAATCISSAIGCFLMAFLANMPLAVAPGMGINAYFTYQVVGYHGSGRVTYEEALAAVFIESWIFLFISLIGLRGRLIELVPKHIMLATAVGIGLFLSHIGFQQAEGIGLITFDPATLVALGGCPPAGRAYMYTVKDTSQVCSVNPTTGLPEATGLGARSANYACVKYKMRSGTMWLGIWAGVLIVVLTYYEVKAAIMYGVLFATLVSWIPGSTVSYLTDATPGGAERFDYFRRVVDVPNPSKTAMALQWSALKNGDAWVALITFLYLDFLDATGTLFTMARLINENVPGFIDDKARFPRRLITLCVDGVAILIGSLLGTSPLTVVAESSVGIKEGGRTGITAFVLGCGFVIAMFFAPIFSSIPGFATGPALVVVGTMMLGHAREINWDDLKVAFPSFLTIALMPLTYSIAYGVLTGILANVTLWVLFGGIDMFKAALKRDPAGRSPVRVFYDMFKCWRDAFEDFIPGVKAEWKQVFHNRVVTTDGKKYDDPDQVARIASSNGAWDHLAVNYVATKPMGSGVVSYSEPPSALRTASLRAGSIAASDAAAAAAAIDAKGKDVSARSTHKKGGEGGDAV</sequence>
<evidence type="ECO:0008006" key="10">
    <source>
        <dbReference type="Google" id="ProtNLM"/>
    </source>
</evidence>
<evidence type="ECO:0000256" key="7">
    <source>
        <dbReference type="SAM" id="Phobius"/>
    </source>
</evidence>
<keyword evidence="4 7" id="KW-0812">Transmembrane</keyword>
<dbReference type="GO" id="GO:0005345">
    <property type="term" value="F:purine nucleobase transmembrane transporter activity"/>
    <property type="evidence" value="ECO:0007669"/>
    <property type="project" value="TreeGrafter"/>
</dbReference>
<evidence type="ECO:0000256" key="3">
    <source>
        <dbReference type="ARBA" id="ARBA00022448"/>
    </source>
</evidence>
<dbReference type="Pfam" id="PF00860">
    <property type="entry name" value="Xan_ur_permease"/>
    <property type="match status" value="2"/>
</dbReference>
<reference evidence="8 9" key="1">
    <citation type="submission" date="2016-10" db="EMBL/GenBank/DDBJ databases">
        <authorList>
            <person name="Cai Z."/>
        </authorList>
    </citation>
    <scope>NUCLEOTIDE SEQUENCE [LARGE SCALE GENOMIC DNA]</scope>
</reference>
<dbReference type="STRING" id="3088.A0A383VZ83"/>
<feature type="transmembrane region" description="Helical" evidence="7">
    <location>
        <begin position="469"/>
        <end position="487"/>
    </location>
</feature>
<dbReference type="InterPro" id="IPR006043">
    <property type="entry name" value="NCS2"/>
</dbReference>
<comment type="similarity">
    <text evidence="2">Belongs to the nucleobase:cation symporter-2 (NCS2) (TC 2.A.40) family. Azg-like subfamily.</text>
</comment>
<accession>A0A383VZ83</accession>
<feature type="transmembrane region" description="Helical" evidence="7">
    <location>
        <begin position="184"/>
        <end position="203"/>
    </location>
</feature>
<keyword evidence="9" id="KW-1185">Reference proteome</keyword>
<dbReference type="Proteomes" id="UP000256970">
    <property type="component" value="Unassembled WGS sequence"/>
</dbReference>
<dbReference type="InterPro" id="IPR045018">
    <property type="entry name" value="Azg-like"/>
</dbReference>
<keyword evidence="6 7" id="KW-0472">Membrane</keyword>
<evidence type="ECO:0000313" key="8">
    <source>
        <dbReference type="EMBL" id="SZX70757.1"/>
    </source>
</evidence>
<evidence type="ECO:0000256" key="2">
    <source>
        <dbReference type="ARBA" id="ARBA00005697"/>
    </source>
</evidence>
<feature type="transmembrane region" description="Helical" evidence="7">
    <location>
        <begin position="431"/>
        <end position="457"/>
    </location>
</feature>